<evidence type="ECO:0000313" key="4">
    <source>
        <dbReference type="Proteomes" id="UP000218209"/>
    </source>
</evidence>
<name>A0A1X6PHP2_PORUM</name>
<dbReference type="EMBL" id="KV918776">
    <property type="protein sequence ID" value="OSX80371.1"/>
    <property type="molecule type" value="Genomic_DNA"/>
</dbReference>
<evidence type="ECO:0000313" key="3">
    <source>
        <dbReference type="EMBL" id="OSX80371.1"/>
    </source>
</evidence>
<evidence type="ECO:0008006" key="5">
    <source>
        <dbReference type="Google" id="ProtNLM"/>
    </source>
</evidence>
<gene>
    <name evidence="3" type="ORF">BU14_0053s0035</name>
</gene>
<sequence length="178" mass="18287">MSHAVAMMKGKQVLALTLVAVGSLTCLGFNSEFCDVLDDCPSRIGYLVAAGVISFILATVALAALLLHIEAIKNFMPFICGFLALWWGITAGVASSPRTYIGGVLNIGMLSAWLAFLAALAATVGAAAEDGWFSGTSAAPVEATTEDVEAGKVRAGSESTEGEIQEPVPTPEPVVVAA</sequence>
<feature type="region of interest" description="Disordered" evidence="1">
    <location>
        <begin position="143"/>
        <end position="178"/>
    </location>
</feature>
<keyword evidence="2" id="KW-0812">Transmembrane</keyword>
<proteinExistence type="predicted"/>
<protein>
    <recommendedName>
        <fullName evidence="5">MARVEL domain-containing protein</fullName>
    </recommendedName>
</protein>
<dbReference type="AlphaFoldDB" id="A0A1X6PHP2"/>
<keyword evidence="2" id="KW-0472">Membrane</keyword>
<keyword evidence="4" id="KW-1185">Reference proteome</keyword>
<feature type="transmembrane region" description="Helical" evidence="2">
    <location>
        <begin position="44"/>
        <end position="67"/>
    </location>
</feature>
<organism evidence="3 4">
    <name type="scientific">Porphyra umbilicalis</name>
    <name type="common">Purple laver</name>
    <name type="synonym">Red alga</name>
    <dbReference type="NCBI Taxonomy" id="2786"/>
    <lineage>
        <taxon>Eukaryota</taxon>
        <taxon>Rhodophyta</taxon>
        <taxon>Bangiophyceae</taxon>
        <taxon>Bangiales</taxon>
        <taxon>Bangiaceae</taxon>
        <taxon>Porphyra</taxon>
    </lineage>
</organism>
<evidence type="ECO:0000256" key="2">
    <source>
        <dbReference type="SAM" id="Phobius"/>
    </source>
</evidence>
<evidence type="ECO:0000256" key="1">
    <source>
        <dbReference type="SAM" id="MobiDB-lite"/>
    </source>
</evidence>
<feature type="transmembrane region" description="Helical" evidence="2">
    <location>
        <begin position="100"/>
        <end position="124"/>
    </location>
</feature>
<dbReference type="Proteomes" id="UP000218209">
    <property type="component" value="Unassembled WGS sequence"/>
</dbReference>
<reference evidence="3 4" key="1">
    <citation type="submission" date="2017-03" db="EMBL/GenBank/DDBJ databases">
        <title>WGS assembly of Porphyra umbilicalis.</title>
        <authorList>
            <person name="Brawley S.H."/>
            <person name="Blouin N.A."/>
            <person name="Ficko-Blean E."/>
            <person name="Wheeler G.L."/>
            <person name="Lohr M."/>
            <person name="Goodson H.V."/>
            <person name="Jenkins J.W."/>
            <person name="Blaby-Haas C.E."/>
            <person name="Helliwell K.E."/>
            <person name="Chan C."/>
            <person name="Marriage T."/>
            <person name="Bhattacharya D."/>
            <person name="Klein A.S."/>
            <person name="Badis Y."/>
            <person name="Brodie J."/>
            <person name="Cao Y."/>
            <person name="Collen J."/>
            <person name="Dittami S.M."/>
            <person name="Gachon C.M."/>
            <person name="Green B.R."/>
            <person name="Karpowicz S."/>
            <person name="Kim J.W."/>
            <person name="Kudahl U."/>
            <person name="Lin S."/>
            <person name="Michel G."/>
            <person name="Mittag M."/>
            <person name="Olson B.J."/>
            <person name="Pangilinan J."/>
            <person name="Peng Y."/>
            <person name="Qiu H."/>
            <person name="Shu S."/>
            <person name="Singer J.T."/>
            <person name="Smith A.G."/>
            <person name="Sprecher B.N."/>
            <person name="Wagner V."/>
            <person name="Wang W."/>
            <person name="Wang Z.-Y."/>
            <person name="Yan J."/>
            <person name="Yarish C."/>
            <person name="Zoeuner-Riek S."/>
            <person name="Zhuang Y."/>
            <person name="Zou Y."/>
            <person name="Lindquist E.A."/>
            <person name="Grimwood J."/>
            <person name="Barry K."/>
            <person name="Rokhsar D.S."/>
            <person name="Schmutz J."/>
            <person name="Stiller J.W."/>
            <person name="Grossman A.R."/>
            <person name="Prochnik S.E."/>
        </authorList>
    </citation>
    <scope>NUCLEOTIDE SEQUENCE [LARGE SCALE GENOMIC DNA]</scope>
    <source>
        <strain evidence="3">4086291</strain>
    </source>
</reference>
<keyword evidence="2" id="KW-1133">Transmembrane helix</keyword>
<accession>A0A1X6PHP2</accession>
<feature type="transmembrane region" description="Helical" evidence="2">
    <location>
        <begin position="74"/>
        <end position="94"/>
    </location>
</feature>